<dbReference type="AlphaFoldDB" id="W0AK10"/>
<dbReference type="PROSITE" id="PS51257">
    <property type="entry name" value="PROKAR_LIPOPROTEIN"/>
    <property type="match status" value="1"/>
</dbReference>
<evidence type="ECO:0000313" key="3">
    <source>
        <dbReference type="Proteomes" id="UP000018851"/>
    </source>
</evidence>
<feature type="chain" id="PRO_5004785345" description="Lipoprotein" evidence="1">
    <location>
        <begin position="21"/>
        <end position="105"/>
    </location>
</feature>
<keyword evidence="3" id="KW-1185">Reference proteome</keyword>
<evidence type="ECO:0008006" key="4">
    <source>
        <dbReference type="Google" id="ProtNLM"/>
    </source>
</evidence>
<proteinExistence type="predicted"/>
<protein>
    <recommendedName>
        <fullName evidence="4">Lipoprotein</fullName>
    </recommendedName>
</protein>
<accession>W0AK10</accession>
<evidence type="ECO:0000313" key="2">
    <source>
        <dbReference type="EMBL" id="AHE55980.1"/>
    </source>
</evidence>
<dbReference type="Proteomes" id="UP000018851">
    <property type="component" value="Chromosome"/>
</dbReference>
<dbReference type="HOGENOM" id="CLU_175614_0_0_5"/>
<gene>
    <name evidence="2" type="ORF">NX02_21745</name>
</gene>
<dbReference type="KEGG" id="ssan:NX02_21745"/>
<organism evidence="2 3">
    <name type="scientific">Sphingomonas sanxanigenens DSM 19645 = NX02</name>
    <dbReference type="NCBI Taxonomy" id="1123269"/>
    <lineage>
        <taxon>Bacteria</taxon>
        <taxon>Pseudomonadati</taxon>
        <taxon>Pseudomonadota</taxon>
        <taxon>Alphaproteobacteria</taxon>
        <taxon>Sphingomonadales</taxon>
        <taxon>Sphingomonadaceae</taxon>
        <taxon>Sphingomonas</taxon>
    </lineage>
</organism>
<dbReference type="eggNOG" id="ENOG502ZURJ">
    <property type="taxonomic scope" value="Bacteria"/>
</dbReference>
<name>W0AK10_9SPHN</name>
<dbReference type="STRING" id="1123269.NX02_21745"/>
<evidence type="ECO:0000256" key="1">
    <source>
        <dbReference type="SAM" id="SignalP"/>
    </source>
</evidence>
<keyword evidence="1" id="KW-0732">Signal</keyword>
<feature type="signal peptide" evidence="1">
    <location>
        <begin position="1"/>
        <end position="20"/>
    </location>
</feature>
<dbReference type="PATRIC" id="fig|1123269.5.peg.4255"/>
<dbReference type="EMBL" id="CP006644">
    <property type="protein sequence ID" value="AHE55980.1"/>
    <property type="molecule type" value="Genomic_DNA"/>
</dbReference>
<reference evidence="2 3" key="1">
    <citation type="submission" date="2013-07" db="EMBL/GenBank/DDBJ databases">
        <title>Completed genome of Sphingomonas sanxanigenens NX02.</title>
        <authorList>
            <person name="Ma T."/>
            <person name="Huang H."/>
            <person name="Wu M."/>
            <person name="Li X."/>
            <person name="Li G."/>
        </authorList>
    </citation>
    <scope>NUCLEOTIDE SEQUENCE [LARGE SCALE GENOMIC DNA]</scope>
    <source>
        <strain evidence="2 3">NX02</strain>
    </source>
</reference>
<sequence>MKPFALFALPLLALAGCATVSPEARLRSGLVDAGLPPRVAGCMAERMADRLSIDQLRRLQSIASLKDRDVGQMTVEEFLFRVRGFRDVELIEVTTRAALGCAISG</sequence>